<dbReference type="InterPro" id="IPR036328">
    <property type="entry name" value="MliC_sf"/>
</dbReference>
<evidence type="ECO:0000313" key="4">
    <source>
        <dbReference type="Proteomes" id="UP000663555"/>
    </source>
</evidence>
<keyword evidence="1" id="KW-0732">Signal</keyword>
<dbReference type="Proteomes" id="UP000663555">
    <property type="component" value="Chromosome"/>
</dbReference>
<reference evidence="3 4" key="1">
    <citation type="submission" date="2021-03" db="EMBL/GenBank/DDBJ databases">
        <title>Genome sequencing of Marinobacter sp. LPB0319.</title>
        <authorList>
            <person name="Kim J."/>
        </authorList>
    </citation>
    <scope>NUCLEOTIDE SEQUENCE [LARGE SCALE GENOMIC DNA]</scope>
    <source>
        <strain evidence="3 4">LPB0319</strain>
    </source>
</reference>
<feature type="signal peptide" evidence="1">
    <location>
        <begin position="1"/>
        <end position="21"/>
    </location>
</feature>
<proteinExistence type="predicted"/>
<name>A0ABX7MV22_9GAMM</name>
<evidence type="ECO:0000256" key="1">
    <source>
        <dbReference type="SAM" id="SignalP"/>
    </source>
</evidence>
<dbReference type="InterPro" id="IPR005184">
    <property type="entry name" value="DUF306_Meta_HslJ"/>
</dbReference>
<dbReference type="InterPro" id="IPR038670">
    <property type="entry name" value="HslJ-like_sf"/>
</dbReference>
<evidence type="ECO:0000259" key="2">
    <source>
        <dbReference type="Pfam" id="PF03724"/>
    </source>
</evidence>
<sequence>MRSRYLLAVPVVATLGLLLSACQSTPETQFKAENTYACGQLNINVLAAEDNPLLTIEYLNQQLLLKPAESDGGELYVAPGNESTRFLRTGETALLTIRGQQYPECLPPGAIEMPFRAAGNEPYWQARVIGDELIVDRPLEEKTTLRLPAKLSKADRHGRQFVAAGDGMNVTLTVARQLCQDTMSGAQYPNQAWLALDDIVYGGCGGNPERLYLGAEWIVGDLAKTEPLDRSRMTITFLNGNRIAGMASCNRYSGTYLLDGEGGVDFSQLISSRMACSPELMLQEDRFLELLDRVSSIRIGRFGELLLTTREGEMIKAFPSDMVDPTLE</sequence>
<dbReference type="PANTHER" id="PTHR35535">
    <property type="entry name" value="HEAT SHOCK PROTEIN HSLJ"/>
    <property type="match status" value="1"/>
</dbReference>
<dbReference type="InterPro" id="IPR053147">
    <property type="entry name" value="Hsp_HslJ-like"/>
</dbReference>
<dbReference type="Gene3D" id="2.40.128.270">
    <property type="match status" value="1"/>
</dbReference>
<accession>A0ABX7MV22</accession>
<keyword evidence="4" id="KW-1185">Reference proteome</keyword>
<evidence type="ECO:0000313" key="3">
    <source>
        <dbReference type="EMBL" id="QSP95234.1"/>
    </source>
</evidence>
<feature type="chain" id="PRO_5046012615" evidence="1">
    <location>
        <begin position="22"/>
        <end position="328"/>
    </location>
</feature>
<protein>
    <submittedName>
        <fullName evidence="3">META domain-containing protein</fullName>
    </submittedName>
</protein>
<dbReference type="Pfam" id="PF03724">
    <property type="entry name" value="META"/>
    <property type="match status" value="1"/>
</dbReference>
<dbReference type="EMBL" id="CP071247">
    <property type="protein sequence ID" value="QSP95234.1"/>
    <property type="molecule type" value="Genomic_DNA"/>
</dbReference>
<dbReference type="PROSITE" id="PS51257">
    <property type="entry name" value="PROKAR_LIPOPROTEIN"/>
    <property type="match status" value="1"/>
</dbReference>
<dbReference type="SUPFAM" id="SSF141488">
    <property type="entry name" value="YdhA-like"/>
    <property type="match status" value="1"/>
</dbReference>
<dbReference type="RefSeq" id="WP_206644447.1">
    <property type="nucleotide sequence ID" value="NZ_CP071247.1"/>
</dbReference>
<organism evidence="3 4">
    <name type="scientific">Marinobacter salinisoli</name>
    <dbReference type="NCBI Taxonomy" id="2769486"/>
    <lineage>
        <taxon>Bacteria</taxon>
        <taxon>Pseudomonadati</taxon>
        <taxon>Pseudomonadota</taxon>
        <taxon>Gammaproteobacteria</taxon>
        <taxon>Pseudomonadales</taxon>
        <taxon>Marinobacteraceae</taxon>
        <taxon>Marinobacter</taxon>
    </lineage>
</organism>
<gene>
    <name evidence="3" type="ORF">LPB19_02090</name>
</gene>
<dbReference type="PANTHER" id="PTHR35535:SF1">
    <property type="entry name" value="HEAT SHOCK PROTEIN HSLJ"/>
    <property type="match status" value="1"/>
</dbReference>
<feature type="domain" description="DUF306" evidence="2">
    <location>
        <begin position="215"/>
        <end position="315"/>
    </location>
</feature>